<comment type="caution">
    <text evidence="1">The sequence shown here is derived from an EMBL/GenBank/DDBJ whole genome shotgun (WGS) entry which is preliminary data.</text>
</comment>
<dbReference type="AlphaFoldDB" id="X1R0Z9"/>
<organism evidence="1">
    <name type="scientific">marine sediment metagenome</name>
    <dbReference type="NCBI Taxonomy" id="412755"/>
    <lineage>
        <taxon>unclassified sequences</taxon>
        <taxon>metagenomes</taxon>
        <taxon>ecological metagenomes</taxon>
    </lineage>
</organism>
<protein>
    <submittedName>
        <fullName evidence="1">Uncharacterized protein</fullName>
    </submittedName>
</protein>
<evidence type="ECO:0000313" key="1">
    <source>
        <dbReference type="EMBL" id="GAI56785.1"/>
    </source>
</evidence>
<feature type="non-terminal residue" evidence="1">
    <location>
        <position position="1"/>
    </location>
</feature>
<accession>X1R0Z9</accession>
<reference evidence="1" key="1">
    <citation type="journal article" date="2014" name="Front. Microbiol.">
        <title>High frequency of phylogenetically diverse reductive dehalogenase-homologous genes in deep subseafloor sedimentary metagenomes.</title>
        <authorList>
            <person name="Kawai M."/>
            <person name="Futagami T."/>
            <person name="Toyoda A."/>
            <person name="Takaki Y."/>
            <person name="Nishi S."/>
            <person name="Hori S."/>
            <person name="Arai W."/>
            <person name="Tsubouchi T."/>
            <person name="Morono Y."/>
            <person name="Uchiyama I."/>
            <person name="Ito T."/>
            <person name="Fujiyama A."/>
            <person name="Inagaki F."/>
            <person name="Takami H."/>
        </authorList>
    </citation>
    <scope>NUCLEOTIDE SEQUENCE</scope>
    <source>
        <strain evidence="1">Expedition CK06-06</strain>
    </source>
</reference>
<sequence>KHQLFLIYRLKAAKQEKKANKRKGETWLPEKQG</sequence>
<gene>
    <name evidence="1" type="ORF">S06H3_58718</name>
</gene>
<name>X1R0Z9_9ZZZZ</name>
<proteinExistence type="predicted"/>
<dbReference type="EMBL" id="BARV01038048">
    <property type="protein sequence ID" value="GAI56785.1"/>
    <property type="molecule type" value="Genomic_DNA"/>
</dbReference>